<dbReference type="EC" id="3.1.4.46" evidence="2"/>
<comment type="similarity">
    <text evidence="1">Belongs to the glycerophosphoryl diester phosphodiesterase family.</text>
</comment>
<dbReference type="EMBL" id="OU503058">
    <property type="protein sequence ID" value="CAI9787796.1"/>
    <property type="molecule type" value="Genomic_DNA"/>
</dbReference>
<reference evidence="9" key="1">
    <citation type="submission" date="2023-05" db="EMBL/GenBank/DDBJ databases">
        <authorList>
            <person name="Huff M."/>
        </authorList>
    </citation>
    <scope>NUCLEOTIDE SEQUENCE</scope>
</reference>
<dbReference type="InterPro" id="IPR030395">
    <property type="entry name" value="GP_PDE_dom"/>
</dbReference>
<dbReference type="GO" id="GO:0006629">
    <property type="term" value="P:lipid metabolic process"/>
    <property type="evidence" value="ECO:0007669"/>
    <property type="project" value="InterPro"/>
</dbReference>
<dbReference type="PANTHER" id="PTHR43620:SF7">
    <property type="entry name" value="GLYCEROPHOSPHODIESTER PHOSPHODIESTERASE GDPD5-RELATED"/>
    <property type="match status" value="1"/>
</dbReference>
<keyword evidence="5" id="KW-0378">Hydrolase</keyword>
<name>A0AAD2EGZ6_9LAMI</name>
<dbReference type="GO" id="GO:0006071">
    <property type="term" value="P:glycerol metabolic process"/>
    <property type="evidence" value="ECO:0007669"/>
    <property type="project" value="UniProtKB-KW"/>
</dbReference>
<evidence type="ECO:0000256" key="6">
    <source>
        <dbReference type="ARBA" id="ARBA00047512"/>
    </source>
</evidence>
<accession>A0AAD2EGZ6</accession>
<evidence type="ECO:0000313" key="9">
    <source>
        <dbReference type="EMBL" id="CAI9787796.1"/>
    </source>
</evidence>
<dbReference type="Proteomes" id="UP000834106">
    <property type="component" value="Chromosome 23"/>
</dbReference>
<keyword evidence="3" id="KW-0732">Signal</keyword>
<comment type="catalytic activity">
    <reaction evidence="6">
        <text>a sn-glycero-3-phosphodiester + H2O = an alcohol + sn-glycerol 3-phosphate + H(+)</text>
        <dbReference type="Rhea" id="RHEA:12969"/>
        <dbReference type="ChEBI" id="CHEBI:15377"/>
        <dbReference type="ChEBI" id="CHEBI:15378"/>
        <dbReference type="ChEBI" id="CHEBI:30879"/>
        <dbReference type="ChEBI" id="CHEBI:57597"/>
        <dbReference type="ChEBI" id="CHEBI:83408"/>
        <dbReference type="EC" id="3.1.4.46"/>
    </reaction>
</comment>
<feature type="domain" description="GP-PDE" evidence="8">
    <location>
        <begin position="1"/>
        <end position="169"/>
    </location>
</feature>
<dbReference type="GO" id="GO:0008889">
    <property type="term" value="F:glycerophosphodiester phosphodiesterase activity"/>
    <property type="evidence" value="ECO:0007669"/>
    <property type="project" value="UniProtKB-EC"/>
</dbReference>
<dbReference type="Gene3D" id="3.20.20.190">
    <property type="entry name" value="Phosphatidylinositol (PI) phosphodiesterase"/>
    <property type="match status" value="1"/>
</dbReference>
<evidence type="ECO:0000313" key="10">
    <source>
        <dbReference type="Proteomes" id="UP000834106"/>
    </source>
</evidence>
<evidence type="ECO:0000256" key="7">
    <source>
        <dbReference type="SAM" id="MobiDB-lite"/>
    </source>
</evidence>
<dbReference type="InterPro" id="IPR017946">
    <property type="entry name" value="PLC-like_Pdiesterase_TIM-brl"/>
</dbReference>
<proteinExistence type="inferred from homology"/>
<sequence>MVQQAIHQNAAYLAEKQGLGVIDAVLDALNKSGYHNQTAKKIMVKSGDSAVLNKFKNSHNYELVYLIDGDIRDITNSTILEIKKFASSVVITKGSVFPTDAAFITLQTDVVPKFQAFGFPVYVEKFRNEFLSQPWDFYADAYMEINTHVSLMEINGVITDFPSTAAKYRRNRCLGYRDLPLYMSPVQPGGLISLMAPQYLPPAEAPGPVLSENDVIEPPLPPVVEKPPTTNTGNGSMAPGPTTRNGQPTIVASMILSSIAVLATLLLC</sequence>
<gene>
    <name evidence="9" type="ORF">FPE_LOCUS35226</name>
</gene>
<dbReference type="PANTHER" id="PTHR43620">
    <property type="entry name" value="GLYCEROPHOSPHORYL DIESTER PHOSPHODIESTERASE"/>
    <property type="match status" value="1"/>
</dbReference>
<keyword evidence="10" id="KW-1185">Reference proteome</keyword>
<feature type="region of interest" description="Disordered" evidence="7">
    <location>
        <begin position="223"/>
        <end position="245"/>
    </location>
</feature>
<protein>
    <recommendedName>
        <fullName evidence="2">glycerophosphodiester phosphodiesterase</fullName>
        <ecNumber evidence="2">3.1.4.46</ecNumber>
    </recommendedName>
</protein>
<evidence type="ECO:0000256" key="4">
    <source>
        <dbReference type="ARBA" id="ARBA00022798"/>
    </source>
</evidence>
<evidence type="ECO:0000256" key="3">
    <source>
        <dbReference type="ARBA" id="ARBA00022729"/>
    </source>
</evidence>
<evidence type="ECO:0000256" key="1">
    <source>
        <dbReference type="ARBA" id="ARBA00007277"/>
    </source>
</evidence>
<dbReference type="Pfam" id="PF03009">
    <property type="entry name" value="GDPD"/>
    <property type="match status" value="1"/>
</dbReference>
<evidence type="ECO:0000256" key="5">
    <source>
        <dbReference type="ARBA" id="ARBA00022801"/>
    </source>
</evidence>
<organism evidence="9 10">
    <name type="scientific">Fraxinus pennsylvanica</name>
    <dbReference type="NCBI Taxonomy" id="56036"/>
    <lineage>
        <taxon>Eukaryota</taxon>
        <taxon>Viridiplantae</taxon>
        <taxon>Streptophyta</taxon>
        <taxon>Embryophyta</taxon>
        <taxon>Tracheophyta</taxon>
        <taxon>Spermatophyta</taxon>
        <taxon>Magnoliopsida</taxon>
        <taxon>eudicotyledons</taxon>
        <taxon>Gunneridae</taxon>
        <taxon>Pentapetalae</taxon>
        <taxon>asterids</taxon>
        <taxon>lamiids</taxon>
        <taxon>Lamiales</taxon>
        <taxon>Oleaceae</taxon>
        <taxon>Oleeae</taxon>
        <taxon>Fraxinus</taxon>
    </lineage>
</organism>
<dbReference type="PROSITE" id="PS51704">
    <property type="entry name" value="GP_PDE"/>
    <property type="match status" value="1"/>
</dbReference>
<dbReference type="SUPFAM" id="SSF51695">
    <property type="entry name" value="PLC-like phosphodiesterases"/>
    <property type="match status" value="1"/>
</dbReference>
<evidence type="ECO:0000256" key="2">
    <source>
        <dbReference type="ARBA" id="ARBA00012247"/>
    </source>
</evidence>
<keyword evidence="4" id="KW-0319">Glycerol metabolism</keyword>
<dbReference type="AlphaFoldDB" id="A0AAD2EGZ6"/>
<evidence type="ECO:0000259" key="8">
    <source>
        <dbReference type="PROSITE" id="PS51704"/>
    </source>
</evidence>